<dbReference type="SMART" id="SM00194">
    <property type="entry name" value="PTPc"/>
    <property type="match status" value="1"/>
</dbReference>
<dbReference type="InterPro" id="IPR016130">
    <property type="entry name" value="Tyr_Pase_AS"/>
</dbReference>
<dbReference type="PROSITE" id="PS00383">
    <property type="entry name" value="TYR_PHOSPHATASE_1"/>
    <property type="match status" value="1"/>
</dbReference>
<evidence type="ECO:0000313" key="4">
    <source>
        <dbReference type="EMBL" id="CAJ0579341.1"/>
    </source>
</evidence>
<dbReference type="InterPro" id="IPR000387">
    <property type="entry name" value="Tyr_Pase_dom"/>
</dbReference>
<evidence type="ECO:0000259" key="3">
    <source>
        <dbReference type="PROSITE" id="PS50056"/>
    </source>
</evidence>
<feature type="domain" description="Tyrosine-protein phosphatase" evidence="2">
    <location>
        <begin position="130"/>
        <end position="383"/>
    </location>
</feature>
<dbReference type="SUPFAM" id="SSF52799">
    <property type="entry name" value="(Phosphotyrosine protein) phosphatases II"/>
    <property type="match status" value="1"/>
</dbReference>
<evidence type="ECO:0000256" key="1">
    <source>
        <dbReference type="SAM" id="MobiDB-lite"/>
    </source>
</evidence>
<sequence>MASGGGATKATPRGGHHKRGSVDDPGLDPGQSCKSFKQSVREAKKASTPRVKPSTKTAEDDNKEDGTQRQRAAKAKTSSTTAAGTPTLSKDNKAKAAQAKKANVAKFTPEQDAVAAKFCNFLNTTSAEQILGEFESLQRYEPSKVDADACKKNGDKNRYGDVNCYDATRVVLKTDFGNYTAADGDYIHANWISYDYMERKFIATQGPKDNTIEDFWRMVFQENVAAIISVCKFVEEGQSKCAEYFPAKAGDFKNYGKMFVNNKKVDDIVHTLEVLPDGCSNSIITKLIFCTEWPDKGMPSKGGIPLKLRRLTREAGMGTVVVHCSAGIGRTGTYIAIEMAIQKLLKGKEVSIVEIFKDLRNCRASSVQNTAQYLYIYSSVLEFILTRNITHKPTQKKFLDELAEVMQ</sequence>
<dbReference type="InterPro" id="IPR029021">
    <property type="entry name" value="Prot-tyrosine_phosphatase-like"/>
</dbReference>
<dbReference type="Proteomes" id="UP001177023">
    <property type="component" value="Unassembled WGS sequence"/>
</dbReference>
<accession>A0AA36D2A3</accession>
<dbReference type="PANTHER" id="PTHR23219">
    <property type="entry name" value="TYROSINE-PROTEIN PHOSPHATASE C15H7.3-RELATED"/>
    <property type="match status" value="1"/>
</dbReference>
<protein>
    <recommendedName>
        <fullName evidence="6">Protein-tyrosine phosphatase</fullName>
    </recommendedName>
</protein>
<dbReference type="CDD" id="cd00047">
    <property type="entry name" value="PTPc"/>
    <property type="match status" value="1"/>
</dbReference>
<dbReference type="InterPro" id="IPR000242">
    <property type="entry name" value="PTP_cat"/>
</dbReference>
<keyword evidence="5" id="KW-1185">Reference proteome</keyword>
<feature type="compositionally biased region" description="Low complexity" evidence="1">
    <location>
        <begin position="75"/>
        <end position="87"/>
    </location>
</feature>
<reference evidence="4" key="1">
    <citation type="submission" date="2023-06" db="EMBL/GenBank/DDBJ databases">
        <authorList>
            <person name="Delattre M."/>
        </authorList>
    </citation>
    <scope>NUCLEOTIDE SEQUENCE</scope>
    <source>
        <strain evidence="4">AF72</strain>
    </source>
</reference>
<organism evidence="4 5">
    <name type="scientific">Mesorhabditis spiculigera</name>
    <dbReference type="NCBI Taxonomy" id="96644"/>
    <lineage>
        <taxon>Eukaryota</taxon>
        <taxon>Metazoa</taxon>
        <taxon>Ecdysozoa</taxon>
        <taxon>Nematoda</taxon>
        <taxon>Chromadorea</taxon>
        <taxon>Rhabditida</taxon>
        <taxon>Rhabditina</taxon>
        <taxon>Rhabditomorpha</taxon>
        <taxon>Rhabditoidea</taxon>
        <taxon>Rhabditidae</taxon>
        <taxon>Mesorhabditinae</taxon>
        <taxon>Mesorhabditis</taxon>
    </lineage>
</organism>
<gene>
    <name evidence="4" type="ORF">MSPICULIGERA_LOCUS17562</name>
</gene>
<dbReference type="GO" id="GO:0004725">
    <property type="term" value="F:protein tyrosine phosphatase activity"/>
    <property type="evidence" value="ECO:0007669"/>
    <property type="project" value="InterPro"/>
</dbReference>
<dbReference type="PANTHER" id="PTHR23219:SF13">
    <property type="entry name" value="TYROSINE-PROTEIN PHOSPHATASE DOMAIN-CONTAINING PROTEIN"/>
    <property type="match status" value="1"/>
</dbReference>
<dbReference type="Pfam" id="PF00102">
    <property type="entry name" value="Y_phosphatase"/>
    <property type="match status" value="1"/>
</dbReference>
<dbReference type="PROSITE" id="PS50056">
    <property type="entry name" value="TYR_PHOSPHATASE_2"/>
    <property type="match status" value="1"/>
</dbReference>
<evidence type="ECO:0000259" key="2">
    <source>
        <dbReference type="PROSITE" id="PS50055"/>
    </source>
</evidence>
<dbReference type="PROSITE" id="PS50055">
    <property type="entry name" value="TYR_PHOSPHATASE_PTP"/>
    <property type="match status" value="1"/>
</dbReference>
<dbReference type="PRINTS" id="PR00700">
    <property type="entry name" value="PRTYPHPHTASE"/>
</dbReference>
<dbReference type="InterPro" id="IPR003595">
    <property type="entry name" value="Tyr_Pase_cat"/>
</dbReference>
<evidence type="ECO:0008006" key="6">
    <source>
        <dbReference type="Google" id="ProtNLM"/>
    </source>
</evidence>
<feature type="non-terminal residue" evidence="4">
    <location>
        <position position="407"/>
    </location>
</feature>
<comment type="caution">
    <text evidence="4">The sequence shown here is derived from an EMBL/GenBank/DDBJ whole genome shotgun (WGS) entry which is preliminary data.</text>
</comment>
<feature type="region of interest" description="Disordered" evidence="1">
    <location>
        <begin position="1"/>
        <end position="95"/>
    </location>
</feature>
<name>A0AA36D2A3_9BILA</name>
<dbReference type="AlphaFoldDB" id="A0AA36D2A3"/>
<feature type="domain" description="Tyrosine specific protein phosphatases" evidence="3">
    <location>
        <begin position="313"/>
        <end position="374"/>
    </location>
</feature>
<dbReference type="SMART" id="SM00404">
    <property type="entry name" value="PTPc_motif"/>
    <property type="match status" value="1"/>
</dbReference>
<dbReference type="Gene3D" id="3.90.190.10">
    <property type="entry name" value="Protein tyrosine phosphatase superfamily"/>
    <property type="match status" value="1"/>
</dbReference>
<proteinExistence type="predicted"/>
<evidence type="ECO:0000313" key="5">
    <source>
        <dbReference type="Proteomes" id="UP001177023"/>
    </source>
</evidence>
<feature type="compositionally biased region" description="Basic and acidic residues" evidence="1">
    <location>
        <begin position="57"/>
        <end position="68"/>
    </location>
</feature>
<dbReference type="EMBL" id="CATQJA010002656">
    <property type="protein sequence ID" value="CAJ0579341.1"/>
    <property type="molecule type" value="Genomic_DNA"/>
</dbReference>